<organism evidence="1 2">
    <name type="scientific">Solanum verrucosum</name>
    <dbReference type="NCBI Taxonomy" id="315347"/>
    <lineage>
        <taxon>Eukaryota</taxon>
        <taxon>Viridiplantae</taxon>
        <taxon>Streptophyta</taxon>
        <taxon>Embryophyta</taxon>
        <taxon>Tracheophyta</taxon>
        <taxon>Spermatophyta</taxon>
        <taxon>Magnoliopsida</taxon>
        <taxon>eudicotyledons</taxon>
        <taxon>Gunneridae</taxon>
        <taxon>Pentapetalae</taxon>
        <taxon>asterids</taxon>
        <taxon>lamiids</taxon>
        <taxon>Solanales</taxon>
        <taxon>Solanaceae</taxon>
        <taxon>Solanoideae</taxon>
        <taxon>Solaneae</taxon>
        <taxon>Solanum</taxon>
    </lineage>
</organism>
<keyword evidence="2" id="KW-1185">Reference proteome</keyword>
<proteinExistence type="predicted"/>
<evidence type="ECO:0000313" key="2">
    <source>
        <dbReference type="Proteomes" id="UP001234989"/>
    </source>
</evidence>
<dbReference type="Proteomes" id="UP001234989">
    <property type="component" value="Chromosome 2"/>
</dbReference>
<accession>A0AAF0TD56</accession>
<dbReference type="AlphaFoldDB" id="A0AAF0TD56"/>
<name>A0AAF0TD56_SOLVR</name>
<evidence type="ECO:0000313" key="1">
    <source>
        <dbReference type="EMBL" id="WMV14526.1"/>
    </source>
</evidence>
<sequence length="127" mass="14235">MYEPLLPMMATWFYGGSGFFERSPNSVHNTTPKNMYFRMLESTRKHRYITLEHVREGGERMGRTGVPGTLRGVGCQAPNLRELGGALWQGRCARGQASENILGSAERCDAPTPVPRCSRLFSSVFHL</sequence>
<protein>
    <submittedName>
        <fullName evidence="1">Uncharacterized protein</fullName>
    </submittedName>
</protein>
<reference evidence="1" key="1">
    <citation type="submission" date="2023-08" db="EMBL/GenBank/DDBJ databases">
        <title>A de novo genome assembly of Solanum verrucosum Schlechtendal, a Mexican diploid species geographically isolated from the other diploid A-genome species in potato relatives.</title>
        <authorList>
            <person name="Hosaka K."/>
        </authorList>
    </citation>
    <scope>NUCLEOTIDE SEQUENCE</scope>
    <source>
        <tissue evidence="1">Young leaves</tissue>
    </source>
</reference>
<gene>
    <name evidence="1" type="ORF">MTR67_007911</name>
</gene>
<dbReference type="EMBL" id="CP133613">
    <property type="protein sequence ID" value="WMV14526.1"/>
    <property type="molecule type" value="Genomic_DNA"/>
</dbReference>